<dbReference type="PANTHER" id="PTHR47851:SF1">
    <property type="entry name" value="OS06G0588700 PROTEIN"/>
    <property type="match status" value="1"/>
</dbReference>
<dbReference type="GO" id="GO:0046872">
    <property type="term" value="F:metal ion binding"/>
    <property type="evidence" value="ECO:0007669"/>
    <property type="project" value="UniProtKB-KW"/>
</dbReference>
<evidence type="ECO:0000256" key="3">
    <source>
        <dbReference type="SAM" id="MobiDB-lite"/>
    </source>
</evidence>
<organism evidence="7 8">
    <name type="scientific">Paspalum notatum var. saurae</name>
    <dbReference type="NCBI Taxonomy" id="547442"/>
    <lineage>
        <taxon>Eukaryota</taxon>
        <taxon>Viridiplantae</taxon>
        <taxon>Streptophyta</taxon>
        <taxon>Embryophyta</taxon>
        <taxon>Tracheophyta</taxon>
        <taxon>Spermatophyta</taxon>
        <taxon>Magnoliopsida</taxon>
        <taxon>Liliopsida</taxon>
        <taxon>Poales</taxon>
        <taxon>Poaceae</taxon>
        <taxon>PACMAD clade</taxon>
        <taxon>Panicoideae</taxon>
        <taxon>Andropogonodae</taxon>
        <taxon>Paspaleae</taxon>
        <taxon>Paspalinae</taxon>
        <taxon>Paspalum</taxon>
    </lineage>
</organism>
<feature type="domain" description="Myb/SANT-like" evidence="4">
    <location>
        <begin position="239"/>
        <end position="332"/>
    </location>
</feature>
<evidence type="ECO:0000259" key="6">
    <source>
        <dbReference type="Pfam" id="PF26138"/>
    </source>
</evidence>
<feature type="domain" description="DUF8040" evidence="6">
    <location>
        <begin position="533"/>
        <end position="612"/>
    </location>
</feature>
<proteinExistence type="predicted"/>
<dbReference type="InterPro" id="IPR058353">
    <property type="entry name" value="DUF8040"/>
</dbReference>
<name>A0AAQ3WQY0_PASNO</name>
<reference evidence="7 8" key="1">
    <citation type="submission" date="2024-02" db="EMBL/GenBank/DDBJ databases">
        <title>High-quality chromosome-scale genome assembly of Pensacola bahiagrass (Paspalum notatum Flugge var. saurae).</title>
        <authorList>
            <person name="Vega J.M."/>
            <person name="Podio M."/>
            <person name="Orjuela J."/>
            <person name="Siena L.A."/>
            <person name="Pessino S.C."/>
            <person name="Combes M.C."/>
            <person name="Mariac C."/>
            <person name="Albertini E."/>
            <person name="Pupilli F."/>
            <person name="Ortiz J.P.A."/>
            <person name="Leblanc O."/>
        </authorList>
    </citation>
    <scope>NUCLEOTIDE SEQUENCE [LARGE SCALE GENOMIC DNA]</scope>
    <source>
        <strain evidence="7">R1</strain>
        <tissue evidence="7">Leaf</tissue>
    </source>
</reference>
<feature type="compositionally biased region" description="Basic residues" evidence="3">
    <location>
        <begin position="163"/>
        <end position="178"/>
    </location>
</feature>
<evidence type="ECO:0000259" key="5">
    <source>
        <dbReference type="Pfam" id="PF13359"/>
    </source>
</evidence>
<dbReference type="InterPro" id="IPR027806">
    <property type="entry name" value="HARBI1_dom"/>
</dbReference>
<evidence type="ECO:0008006" key="9">
    <source>
        <dbReference type="Google" id="ProtNLM"/>
    </source>
</evidence>
<evidence type="ECO:0000259" key="4">
    <source>
        <dbReference type="Pfam" id="PF12776"/>
    </source>
</evidence>
<feature type="domain" description="DDE Tnp4" evidence="5">
    <location>
        <begin position="634"/>
        <end position="796"/>
    </location>
</feature>
<dbReference type="InterPro" id="IPR024752">
    <property type="entry name" value="Myb/SANT-like_dom"/>
</dbReference>
<dbReference type="Proteomes" id="UP001341281">
    <property type="component" value="Chromosome 04"/>
</dbReference>
<keyword evidence="2" id="KW-0479">Metal-binding</keyword>
<dbReference type="AlphaFoldDB" id="A0AAQ3WQY0"/>
<dbReference type="Pfam" id="PF26138">
    <property type="entry name" value="DUF8040"/>
    <property type="match status" value="1"/>
</dbReference>
<evidence type="ECO:0000313" key="8">
    <source>
        <dbReference type="Proteomes" id="UP001341281"/>
    </source>
</evidence>
<protein>
    <recommendedName>
        <fullName evidence="9">Myb/SANT-like domain-containing protein</fullName>
    </recommendedName>
</protein>
<gene>
    <name evidence="7" type="ORF">U9M48_019145</name>
</gene>
<dbReference type="Pfam" id="PF12776">
    <property type="entry name" value="Myb_DNA-bind_3"/>
    <property type="match status" value="1"/>
</dbReference>
<dbReference type="EMBL" id="CP144748">
    <property type="protein sequence ID" value="WVZ70480.1"/>
    <property type="molecule type" value="Genomic_DNA"/>
</dbReference>
<dbReference type="PANTHER" id="PTHR47851">
    <property type="entry name" value="OS06G0588700 PROTEIN-RELATED"/>
    <property type="match status" value="1"/>
</dbReference>
<accession>A0AAQ3WQY0</accession>
<sequence length="851" mass="95979">MGVAPPVQDKVWPLAQEMAWAPPPATMPSAAFSRLAAGRHPSAHPTAAVSRWAGGRLPSACRTVAMSSRTAGPIHPQPVGTPVSLHAPLAGHPQAAWTVPSPGAASHPHGADEVGHDFAIDDGSGAANIEVHYYREGDAGYVPSLAMVENQYGVDMNVDGRGRGRGRGRVRAPPKPRKAASVAACGHGRGRGLPAATASSEVHRLAKMPLPLEHHCHRDRLRTMAIRSFVDCHGDNMAWTPEHLTLVCELFAEQVQKGNRPNTHLNGIGYAEVSDRFFQMTGIELSRTQLKNKWDKLKPEFVAWQKLMRKQTGTGWNHLRKTIDMDPKWWRKMKAEYPGCAKFKKGPIQNEELLTKMFKGITNDESDHWNPMTENPIIPESQVHIDLDNDSIAVEHDNLYDGVRRTKSSTAVVMQEHVKKIADSADAIAAKRLGEVTIKQVMNLVAACGATFGTNEHFIATKLFVKRKQREMFMTLDTDETRFLWLRMMQLFEDSSGTDSEEEDMEFIRMVLLRGQITTEYIAMYIDKNPPGTSTLSGMGWFKETLDTPGECHSQLCMSTEIFIDLHDLLVRKYGLQVSLHMSTYESLAIFLFICGGNESNRRSQNRFKHSDVHRRIRDDRKAYPHFKDCIGALDGTHIRVSLSPDDQIRFIEKSGIPTQNVLAVCDFDMRFTYASTGQPGAMHDTSVLYSTIQVDKKIFPHPPKGKYYTVDVGYPNRLGYLAPYKGERYHMPEWHRGMEPKTPREKFNLVHSSTRNVIERCFGVLKMKWQILYNMPPYSMTKQKKIVSATMVLHNFIREHRIEDLDFARFDRDPDFVPTTPERYNKFAMGSDGSMTMANAPTMDYVIKFL</sequence>
<comment type="cofactor">
    <cofactor evidence="1">
        <name>a divalent metal cation</name>
        <dbReference type="ChEBI" id="CHEBI:60240"/>
    </cofactor>
</comment>
<dbReference type="Pfam" id="PF13359">
    <property type="entry name" value="DDE_Tnp_4"/>
    <property type="match status" value="1"/>
</dbReference>
<feature type="region of interest" description="Disordered" evidence="3">
    <location>
        <begin position="158"/>
        <end position="194"/>
    </location>
</feature>
<keyword evidence="8" id="KW-1185">Reference proteome</keyword>
<evidence type="ECO:0000313" key="7">
    <source>
        <dbReference type="EMBL" id="WVZ70480.1"/>
    </source>
</evidence>
<evidence type="ECO:0000256" key="1">
    <source>
        <dbReference type="ARBA" id="ARBA00001968"/>
    </source>
</evidence>
<evidence type="ECO:0000256" key="2">
    <source>
        <dbReference type="ARBA" id="ARBA00022723"/>
    </source>
</evidence>